<proteinExistence type="predicted"/>
<gene>
    <name evidence="2" type="ORF">ERS852470_02860</name>
</gene>
<keyword evidence="1" id="KW-0472">Membrane</keyword>
<organism evidence="2 3">
    <name type="scientific">Clostridium disporicum</name>
    <dbReference type="NCBI Taxonomy" id="84024"/>
    <lineage>
        <taxon>Bacteria</taxon>
        <taxon>Bacillati</taxon>
        <taxon>Bacillota</taxon>
        <taxon>Clostridia</taxon>
        <taxon>Eubacteriales</taxon>
        <taxon>Clostridiaceae</taxon>
        <taxon>Clostridium</taxon>
    </lineage>
</organism>
<dbReference type="InterPro" id="IPR025945">
    <property type="entry name" value="DHHW"/>
</dbReference>
<reference evidence="2 3" key="1">
    <citation type="submission" date="2015-09" db="EMBL/GenBank/DDBJ databases">
        <authorList>
            <consortium name="Pathogen Informatics"/>
        </authorList>
    </citation>
    <scope>NUCLEOTIDE SEQUENCE [LARGE SCALE GENOMIC DNA]</scope>
    <source>
        <strain evidence="2 3">2789STDY5834855</strain>
    </source>
</reference>
<name>A0A174GGY9_9CLOT</name>
<dbReference type="AlphaFoldDB" id="A0A174GGY9"/>
<evidence type="ECO:0000256" key="1">
    <source>
        <dbReference type="SAM" id="Phobius"/>
    </source>
</evidence>
<keyword evidence="1" id="KW-1133">Transmembrane helix</keyword>
<feature type="transmembrane region" description="Helical" evidence="1">
    <location>
        <begin position="26"/>
        <end position="48"/>
    </location>
</feature>
<evidence type="ECO:0000313" key="3">
    <source>
        <dbReference type="Proteomes" id="UP000095558"/>
    </source>
</evidence>
<dbReference type="Proteomes" id="UP000095558">
    <property type="component" value="Unassembled WGS sequence"/>
</dbReference>
<dbReference type="RefSeq" id="WP_055277552.1">
    <property type="nucleotide sequence ID" value="NZ_CYZV01000035.1"/>
</dbReference>
<keyword evidence="1" id="KW-0812">Transmembrane</keyword>
<dbReference type="Pfam" id="PF14286">
    <property type="entry name" value="DHHW"/>
    <property type="match status" value="1"/>
</dbReference>
<dbReference type="OrthoDB" id="175771at2"/>
<protein>
    <submittedName>
        <fullName evidence="2">Membrane protein</fullName>
    </submittedName>
</protein>
<accession>A0A174GGY9</accession>
<sequence>MENPPKKYKTKRNEINKRKIKKYNRALNVLMALIFICFITVIILFNVLKIDKTFSEEENRVLATMPKFTIKSFLSGDFVENYTKYVEDNFAGRKGFVSIKTNLEKLSGKTEINSVFIGEDGQLFEKFEEGPEEETKAKIDAINSFSEKYKNLNISFMLTPTATKVLEDNLPKYAPNDDELSYINTVFSGLNSNINTINPYEALSENKDEYIFYKTDHHWTSKGAYIAYTVMCEKLGLTPNSIENFDVVTVTDSFYGSLSSKIGIQGKKADSIDIYIPKESDFIVTYVDEQKKSTSLFDNTYLDKKDKYNVFTGGNHPLINIKTLGDPNNKLLIIKDSYANCFLPFLTSHYGEINVVDLRYFYDDLNTLIENKEITDILFLYNANTFNSDDSILNIGM</sequence>
<dbReference type="EMBL" id="CYZV01000035">
    <property type="protein sequence ID" value="CUO61834.1"/>
    <property type="molecule type" value="Genomic_DNA"/>
</dbReference>
<dbReference type="STRING" id="84024.ERS852471_01093"/>
<evidence type="ECO:0000313" key="2">
    <source>
        <dbReference type="EMBL" id="CUO61834.1"/>
    </source>
</evidence>